<keyword evidence="4" id="KW-1185">Reference proteome</keyword>
<dbReference type="AlphaFoldDB" id="A0A3S1CE68"/>
<sequence>MVHYFNYSMNQRLTQEQLDRIIVELGRLKERQEQELEPEQVKQILDELNLPPELLGEAMTQVARSQALETEKRRNKLIFGSVAAALVLIIGSGIFISQQRSSSLARVAVQSEKITNTQNSGSNAEFFYRVTLKEAPVGQKLNLSCNWINPSGQTVKQNSYETKSITTSVWDTHCKYTLNSGAAVGKWKVQMLLDGRVLGEETFEVK</sequence>
<evidence type="ECO:0000256" key="1">
    <source>
        <dbReference type="SAM" id="Phobius"/>
    </source>
</evidence>
<dbReference type="Pfam" id="PF12975">
    <property type="entry name" value="DUF3859"/>
    <property type="match status" value="1"/>
</dbReference>
<gene>
    <name evidence="3" type="ORF">DSM106972_063780</name>
</gene>
<dbReference type="InterPro" id="IPR024331">
    <property type="entry name" value="DUF3859"/>
</dbReference>
<feature type="transmembrane region" description="Helical" evidence="1">
    <location>
        <begin position="77"/>
        <end position="96"/>
    </location>
</feature>
<reference evidence="3" key="1">
    <citation type="submission" date="2018-12" db="EMBL/GenBank/DDBJ databases">
        <authorList>
            <person name="Will S."/>
            <person name="Neumann-Schaal M."/>
            <person name="Henke P."/>
        </authorList>
    </citation>
    <scope>NUCLEOTIDE SEQUENCE</scope>
    <source>
        <strain evidence="3">PCC 7102</strain>
    </source>
</reference>
<dbReference type="Proteomes" id="UP000271624">
    <property type="component" value="Unassembled WGS sequence"/>
</dbReference>
<evidence type="ECO:0000259" key="2">
    <source>
        <dbReference type="Pfam" id="PF12975"/>
    </source>
</evidence>
<evidence type="ECO:0000313" key="3">
    <source>
        <dbReference type="EMBL" id="RUT01755.1"/>
    </source>
</evidence>
<proteinExistence type="predicted"/>
<keyword evidence="1" id="KW-1133">Transmembrane helix</keyword>
<dbReference type="EMBL" id="RSCL01000018">
    <property type="protein sequence ID" value="RUT01755.1"/>
    <property type="molecule type" value="Genomic_DNA"/>
</dbReference>
<accession>A0A3S1CE68</accession>
<protein>
    <recommendedName>
        <fullName evidence="2">DUF3859 domain-containing protein</fullName>
    </recommendedName>
</protein>
<keyword evidence="1" id="KW-0472">Membrane</keyword>
<name>A0A3S1CE68_9CYAN</name>
<organism evidence="3 4">
    <name type="scientific">Dulcicalothrix desertica PCC 7102</name>
    <dbReference type="NCBI Taxonomy" id="232991"/>
    <lineage>
        <taxon>Bacteria</taxon>
        <taxon>Bacillati</taxon>
        <taxon>Cyanobacteriota</taxon>
        <taxon>Cyanophyceae</taxon>
        <taxon>Nostocales</taxon>
        <taxon>Calotrichaceae</taxon>
        <taxon>Dulcicalothrix</taxon>
    </lineage>
</organism>
<evidence type="ECO:0000313" key="4">
    <source>
        <dbReference type="Proteomes" id="UP000271624"/>
    </source>
</evidence>
<comment type="caution">
    <text evidence="3">The sequence shown here is derived from an EMBL/GenBank/DDBJ whole genome shotgun (WGS) entry which is preliminary data.</text>
</comment>
<reference evidence="3" key="2">
    <citation type="journal article" date="2019" name="Genome Biol. Evol.">
        <title>Day and night: Metabolic profiles and evolutionary relationships of six axenic non-marine cyanobacteria.</title>
        <authorList>
            <person name="Will S.E."/>
            <person name="Henke P."/>
            <person name="Boedeker C."/>
            <person name="Huang S."/>
            <person name="Brinkmann H."/>
            <person name="Rohde M."/>
            <person name="Jarek M."/>
            <person name="Friedl T."/>
            <person name="Seufert S."/>
            <person name="Schumacher M."/>
            <person name="Overmann J."/>
            <person name="Neumann-Schaal M."/>
            <person name="Petersen J."/>
        </authorList>
    </citation>
    <scope>NUCLEOTIDE SEQUENCE [LARGE SCALE GENOMIC DNA]</scope>
    <source>
        <strain evidence="3">PCC 7102</strain>
    </source>
</reference>
<keyword evidence="1" id="KW-0812">Transmembrane</keyword>
<feature type="domain" description="DUF3859" evidence="2">
    <location>
        <begin position="90"/>
        <end position="205"/>
    </location>
</feature>
<dbReference type="OrthoDB" id="529787at2"/>